<sequence length="325" mass="37813">MEDILSQLVDGCCVKGRCQMPFNCIRWRERLGADFKLSASNRQKNEVNLTETPPQVERHGLDESSGGIETCGTCQRIKCEHKRKRAEDSYRDIQQPQLKESRRHDRSGQDVSFRFLCRSFEANADLEERNDKLRHRRVETIPTSLTESSDGTMTGASRKRRFSNLGLNWELLPNDPLAKRIRDEKTRESLERDRARVRHERPSWFGTPEDPLPDFWMGRPVLPESEIKILKDLDSIPKYYVSQSEENMIRSTQGDREQRLSIVIRRLEAELMSRDFWMQSLGFEAADDLGNFPSGDYRLVDMQGSSAQEDGATRVERWVSNLPRF</sequence>
<feature type="compositionally biased region" description="Polar residues" evidence="1">
    <location>
        <begin position="44"/>
        <end position="53"/>
    </location>
</feature>
<accession>A0A9P8G992</accession>
<feature type="region of interest" description="Disordered" evidence="1">
    <location>
        <begin position="85"/>
        <end position="106"/>
    </location>
</feature>
<dbReference type="EMBL" id="JAHFYH010000090">
    <property type="protein sequence ID" value="KAH0213926.1"/>
    <property type="molecule type" value="Genomic_DNA"/>
</dbReference>
<reference evidence="2" key="1">
    <citation type="journal article" date="2021" name="J Fungi (Basel)">
        <title>Virulence traits and population genomics of the black yeast Aureobasidium melanogenum.</title>
        <authorList>
            <person name="Cernosa A."/>
            <person name="Sun X."/>
            <person name="Gostincar C."/>
            <person name="Fang C."/>
            <person name="Gunde-Cimerman N."/>
            <person name="Song Z."/>
        </authorList>
    </citation>
    <scope>NUCLEOTIDE SEQUENCE</scope>
    <source>
        <strain evidence="2">EXF-8016</strain>
    </source>
</reference>
<feature type="non-terminal residue" evidence="2">
    <location>
        <position position="325"/>
    </location>
</feature>
<evidence type="ECO:0000256" key="1">
    <source>
        <dbReference type="SAM" id="MobiDB-lite"/>
    </source>
</evidence>
<organism evidence="2 3">
    <name type="scientific">Aureobasidium melanogenum</name>
    <name type="common">Aureobasidium pullulans var. melanogenum</name>
    <dbReference type="NCBI Taxonomy" id="46634"/>
    <lineage>
        <taxon>Eukaryota</taxon>
        <taxon>Fungi</taxon>
        <taxon>Dikarya</taxon>
        <taxon>Ascomycota</taxon>
        <taxon>Pezizomycotina</taxon>
        <taxon>Dothideomycetes</taxon>
        <taxon>Dothideomycetidae</taxon>
        <taxon>Dothideales</taxon>
        <taxon>Saccotheciaceae</taxon>
        <taxon>Aureobasidium</taxon>
    </lineage>
</organism>
<gene>
    <name evidence="2" type="ORF">KCV03_g8675</name>
</gene>
<comment type="caution">
    <text evidence="2">The sequence shown here is derived from an EMBL/GenBank/DDBJ whole genome shotgun (WGS) entry which is preliminary data.</text>
</comment>
<proteinExistence type="predicted"/>
<evidence type="ECO:0000313" key="2">
    <source>
        <dbReference type="EMBL" id="KAH0213926.1"/>
    </source>
</evidence>
<feature type="region of interest" description="Disordered" evidence="1">
    <location>
        <begin position="44"/>
        <end position="63"/>
    </location>
</feature>
<reference evidence="2" key="2">
    <citation type="submission" date="2021-08" db="EMBL/GenBank/DDBJ databases">
        <authorList>
            <person name="Gostincar C."/>
            <person name="Sun X."/>
            <person name="Song Z."/>
            <person name="Gunde-Cimerman N."/>
        </authorList>
    </citation>
    <scope>NUCLEOTIDE SEQUENCE</scope>
    <source>
        <strain evidence="2">EXF-8016</strain>
    </source>
</reference>
<dbReference type="AlphaFoldDB" id="A0A9P8G992"/>
<protein>
    <submittedName>
        <fullName evidence="2">Uncharacterized protein</fullName>
    </submittedName>
</protein>
<dbReference type="Proteomes" id="UP000767238">
    <property type="component" value="Unassembled WGS sequence"/>
</dbReference>
<evidence type="ECO:0000313" key="3">
    <source>
        <dbReference type="Proteomes" id="UP000767238"/>
    </source>
</evidence>
<name>A0A9P8G992_AURME</name>